<sequence length="367" mass="42057">MRVSIRSNDVVWDKVKVSKRDVKSVESWDLRPVCKAWNNLILSRQFDPISKAIFAYISPPHHYPNKLHCIDFDFDFDFDFDSKPLKEGKSCIVASFTFHPHFSTIEIINSCNGLLCFVDRSNNVLGGENMKARVFILNPMTNEYTQVPSHDYGGATDSYGYGFGFSPNTKQYKIVRLPRATMTPAAILFVGGCGKWTSVTIPSIYALSRNHGIYFNGGLYWRGYHFVVPRFHTRRFILRFDLENEKFEEISLPQIEEQNFHSDDFGFQFFNGSLYASNFNDESCRKRYRIKLVTNSARLLEYTDILHSKLLGQLLIDPRTTKLAEDIKEVMAQLSNDIETLNKCMKNLVLASGRTKATLDSKSAANP</sequence>
<dbReference type="PANTHER" id="PTHR31672">
    <property type="entry name" value="BNACNNG10540D PROTEIN"/>
    <property type="match status" value="1"/>
</dbReference>
<dbReference type="Proteomes" id="UP001642487">
    <property type="component" value="Chromosome 4"/>
</dbReference>
<keyword evidence="3" id="KW-1185">Reference proteome</keyword>
<gene>
    <name evidence="2" type="ORF">CITCOLO1_LOCUS13337</name>
</gene>
<proteinExistence type="predicted"/>
<dbReference type="EMBL" id="OZ021738">
    <property type="protein sequence ID" value="CAK9321269.1"/>
    <property type="molecule type" value="Genomic_DNA"/>
</dbReference>
<protein>
    <recommendedName>
        <fullName evidence="1">F-box associated beta-propeller type 3 domain-containing protein</fullName>
    </recommendedName>
</protein>
<dbReference type="InterPro" id="IPR017451">
    <property type="entry name" value="F-box-assoc_interact_dom"/>
</dbReference>
<reference evidence="2 3" key="1">
    <citation type="submission" date="2024-03" db="EMBL/GenBank/DDBJ databases">
        <authorList>
            <person name="Gkanogiannis A."/>
            <person name="Becerra Lopez-Lavalle L."/>
        </authorList>
    </citation>
    <scope>NUCLEOTIDE SEQUENCE [LARGE SCALE GENOMIC DNA]</scope>
</reference>
<dbReference type="InterPro" id="IPR013187">
    <property type="entry name" value="F-box-assoc_dom_typ3"/>
</dbReference>
<dbReference type="SUPFAM" id="SSF63825">
    <property type="entry name" value="YWTD domain"/>
    <property type="match status" value="1"/>
</dbReference>
<dbReference type="Pfam" id="PF08268">
    <property type="entry name" value="FBA_3"/>
    <property type="match status" value="1"/>
</dbReference>
<dbReference type="InterPro" id="IPR050796">
    <property type="entry name" value="SCF_F-box_component"/>
</dbReference>
<dbReference type="PANTHER" id="PTHR31672:SF13">
    <property type="entry name" value="F-BOX PROTEIN CPR30-LIKE"/>
    <property type="match status" value="1"/>
</dbReference>
<name>A0ABP0YL79_9ROSI</name>
<evidence type="ECO:0000313" key="3">
    <source>
        <dbReference type="Proteomes" id="UP001642487"/>
    </source>
</evidence>
<dbReference type="NCBIfam" id="TIGR01640">
    <property type="entry name" value="F_box_assoc_1"/>
    <property type="match status" value="1"/>
</dbReference>
<evidence type="ECO:0000313" key="2">
    <source>
        <dbReference type="EMBL" id="CAK9321269.1"/>
    </source>
</evidence>
<accession>A0ABP0YL79</accession>
<organism evidence="2 3">
    <name type="scientific">Citrullus colocynthis</name>
    <name type="common">colocynth</name>
    <dbReference type="NCBI Taxonomy" id="252529"/>
    <lineage>
        <taxon>Eukaryota</taxon>
        <taxon>Viridiplantae</taxon>
        <taxon>Streptophyta</taxon>
        <taxon>Embryophyta</taxon>
        <taxon>Tracheophyta</taxon>
        <taxon>Spermatophyta</taxon>
        <taxon>Magnoliopsida</taxon>
        <taxon>eudicotyledons</taxon>
        <taxon>Gunneridae</taxon>
        <taxon>Pentapetalae</taxon>
        <taxon>rosids</taxon>
        <taxon>fabids</taxon>
        <taxon>Cucurbitales</taxon>
        <taxon>Cucurbitaceae</taxon>
        <taxon>Benincaseae</taxon>
        <taxon>Citrullus</taxon>
    </lineage>
</organism>
<feature type="domain" description="F-box associated beta-propeller type 3" evidence="1">
    <location>
        <begin position="96"/>
        <end position="258"/>
    </location>
</feature>
<evidence type="ECO:0000259" key="1">
    <source>
        <dbReference type="Pfam" id="PF08268"/>
    </source>
</evidence>